<proteinExistence type="predicted"/>
<sequence>MPSEDNLQEVKGTTLVTEKASRKKEGQRIIIIGSCSVDYVNQNNSLTTEVKVSVDKIVANEEEEVEYIKDFMMLDKGEIQKKKSKMEEKECKKLEDVEKAFKAYNGLLLTKAIKY</sequence>
<comment type="caution">
    <text evidence="1">The sequence shown here is derived from an EMBL/GenBank/DDBJ whole genome shotgun (WGS) entry which is preliminary data.</text>
</comment>
<evidence type="ECO:0000313" key="2">
    <source>
        <dbReference type="Proteomes" id="UP001630127"/>
    </source>
</evidence>
<organism evidence="1 2">
    <name type="scientific">Cinchona calisaya</name>
    <dbReference type="NCBI Taxonomy" id="153742"/>
    <lineage>
        <taxon>Eukaryota</taxon>
        <taxon>Viridiplantae</taxon>
        <taxon>Streptophyta</taxon>
        <taxon>Embryophyta</taxon>
        <taxon>Tracheophyta</taxon>
        <taxon>Spermatophyta</taxon>
        <taxon>Magnoliopsida</taxon>
        <taxon>eudicotyledons</taxon>
        <taxon>Gunneridae</taxon>
        <taxon>Pentapetalae</taxon>
        <taxon>asterids</taxon>
        <taxon>lamiids</taxon>
        <taxon>Gentianales</taxon>
        <taxon>Rubiaceae</taxon>
        <taxon>Cinchonoideae</taxon>
        <taxon>Cinchoneae</taxon>
        <taxon>Cinchona</taxon>
    </lineage>
</organism>
<dbReference type="AlphaFoldDB" id="A0ABD3B3U4"/>
<dbReference type="EMBL" id="JBJUIK010000001">
    <property type="protein sequence ID" value="KAL3537799.1"/>
    <property type="molecule type" value="Genomic_DNA"/>
</dbReference>
<dbReference type="Proteomes" id="UP001630127">
    <property type="component" value="Unassembled WGS sequence"/>
</dbReference>
<accession>A0ABD3B3U4</accession>
<reference evidence="1 2" key="1">
    <citation type="submission" date="2024-11" db="EMBL/GenBank/DDBJ databases">
        <title>A near-complete genome assembly of Cinchona calisaya.</title>
        <authorList>
            <person name="Lian D.C."/>
            <person name="Zhao X.W."/>
            <person name="Wei L."/>
        </authorList>
    </citation>
    <scope>NUCLEOTIDE SEQUENCE [LARGE SCALE GENOMIC DNA]</scope>
    <source>
        <tissue evidence="1">Nenye</tissue>
    </source>
</reference>
<keyword evidence="2" id="KW-1185">Reference proteome</keyword>
<gene>
    <name evidence="1" type="ORF">ACH5RR_001165</name>
</gene>
<protein>
    <submittedName>
        <fullName evidence="1">Uncharacterized protein</fullName>
    </submittedName>
</protein>
<name>A0ABD3B3U4_9GENT</name>
<evidence type="ECO:0000313" key="1">
    <source>
        <dbReference type="EMBL" id="KAL3537799.1"/>
    </source>
</evidence>